<sequence length="92" mass="10556">TLGTIQLGKYCSPGNRQSQTRPSDYQTEKRDSSLQRTCFHCSRVQWQLALLGDSCCCSHFVIKPLTVDRGIFSSKEISEMDLLHRWQPITVH</sequence>
<feature type="non-terminal residue" evidence="1">
    <location>
        <position position="1"/>
    </location>
</feature>
<keyword evidence="2" id="KW-1185">Reference proteome</keyword>
<accession>A0ABN9GPW8</accession>
<proteinExistence type="predicted"/>
<gene>
    <name evidence="1" type="ORF">SPARVUS_LOCUS14467320</name>
</gene>
<evidence type="ECO:0000313" key="1">
    <source>
        <dbReference type="EMBL" id="CAI9610907.1"/>
    </source>
</evidence>
<reference evidence="1" key="1">
    <citation type="submission" date="2023-05" db="EMBL/GenBank/DDBJ databases">
        <authorList>
            <person name="Stuckert A."/>
        </authorList>
    </citation>
    <scope>NUCLEOTIDE SEQUENCE</scope>
</reference>
<evidence type="ECO:0000313" key="2">
    <source>
        <dbReference type="Proteomes" id="UP001162483"/>
    </source>
</evidence>
<protein>
    <submittedName>
        <fullName evidence="1">Uncharacterized protein</fullName>
    </submittedName>
</protein>
<name>A0ABN9GPW8_9NEOB</name>
<organism evidence="1 2">
    <name type="scientific">Staurois parvus</name>
    <dbReference type="NCBI Taxonomy" id="386267"/>
    <lineage>
        <taxon>Eukaryota</taxon>
        <taxon>Metazoa</taxon>
        <taxon>Chordata</taxon>
        <taxon>Craniata</taxon>
        <taxon>Vertebrata</taxon>
        <taxon>Euteleostomi</taxon>
        <taxon>Amphibia</taxon>
        <taxon>Batrachia</taxon>
        <taxon>Anura</taxon>
        <taxon>Neobatrachia</taxon>
        <taxon>Ranoidea</taxon>
        <taxon>Ranidae</taxon>
        <taxon>Staurois</taxon>
    </lineage>
</organism>
<dbReference type="Proteomes" id="UP001162483">
    <property type="component" value="Unassembled WGS sequence"/>
</dbReference>
<comment type="caution">
    <text evidence="1">The sequence shown here is derived from an EMBL/GenBank/DDBJ whole genome shotgun (WGS) entry which is preliminary data.</text>
</comment>
<dbReference type="EMBL" id="CATNWA010019037">
    <property type="protein sequence ID" value="CAI9610907.1"/>
    <property type="molecule type" value="Genomic_DNA"/>
</dbReference>